<keyword evidence="1" id="KW-1133">Transmembrane helix</keyword>
<feature type="transmembrane region" description="Helical" evidence="1">
    <location>
        <begin position="47"/>
        <end position="69"/>
    </location>
</feature>
<organism evidence="2 3">
    <name type="scientific">Candidatus Giovannonibacteria bacterium RIFCSPHIGHO2_02_43_13</name>
    <dbReference type="NCBI Taxonomy" id="1798330"/>
    <lineage>
        <taxon>Bacteria</taxon>
        <taxon>Candidatus Giovannoniibacteriota</taxon>
    </lineage>
</organism>
<keyword evidence="1" id="KW-0812">Transmembrane</keyword>
<comment type="caution">
    <text evidence="2">The sequence shown here is derived from an EMBL/GenBank/DDBJ whole genome shotgun (WGS) entry which is preliminary data.</text>
</comment>
<keyword evidence="1" id="KW-0472">Membrane</keyword>
<evidence type="ECO:0000256" key="1">
    <source>
        <dbReference type="SAM" id="Phobius"/>
    </source>
</evidence>
<dbReference type="AlphaFoldDB" id="A0A1F5WUX9"/>
<name>A0A1F5WUX9_9BACT</name>
<gene>
    <name evidence="2" type="ORF">A2W54_01755</name>
</gene>
<dbReference type="Proteomes" id="UP000178425">
    <property type="component" value="Unassembled WGS sequence"/>
</dbReference>
<evidence type="ECO:0000313" key="3">
    <source>
        <dbReference type="Proteomes" id="UP000178425"/>
    </source>
</evidence>
<evidence type="ECO:0000313" key="2">
    <source>
        <dbReference type="EMBL" id="OGF79452.1"/>
    </source>
</evidence>
<accession>A0A1F5WUX9</accession>
<feature type="transmembrane region" description="Helical" evidence="1">
    <location>
        <begin position="101"/>
        <end position="122"/>
    </location>
</feature>
<proteinExistence type="predicted"/>
<dbReference type="EMBL" id="MFHI01000002">
    <property type="protein sequence ID" value="OGF79452.1"/>
    <property type="molecule type" value="Genomic_DNA"/>
</dbReference>
<protein>
    <submittedName>
        <fullName evidence="2">Uncharacterized protein</fullName>
    </submittedName>
</protein>
<sequence length="376" mass="42744">MKRLFYIASFIFLGILLQFLAHALIEVWYIGLLLSDFQRYGFGFTWSTWVLIHNVLTAVFFAAGAWIGYKEGVYWWQKIYEENLIAEWRNRLYGANWKSGLFPIFVAVLSVVTVNFYLHYFYPLTTIERSEALLCAQDAKLCLDGSKVGPTGPNCEFKECPKPSLGQVDISGWKTYRNEKYGFEVRYPGVFLQKLDTSPSGIDGYNAITLELGTESAINNGFAEIQIGLATGESILNNKNNCTQDFLCVQPEKLNCEVFLNRPAGKYKHANGRFYQIYDIGSIKGCGELDSSCFGEGIVSKKIIFIDSNHQRFEIVTELGFGTCFEVFKVSQLGNEEMFLTNKIDITMLQDSRNRLLYLDQILSTFKFIDNGAGIR</sequence>
<reference evidence="2 3" key="1">
    <citation type="journal article" date="2016" name="Nat. Commun.">
        <title>Thousands of microbial genomes shed light on interconnected biogeochemical processes in an aquifer system.</title>
        <authorList>
            <person name="Anantharaman K."/>
            <person name="Brown C.T."/>
            <person name="Hug L.A."/>
            <person name="Sharon I."/>
            <person name="Castelle C.J."/>
            <person name="Probst A.J."/>
            <person name="Thomas B.C."/>
            <person name="Singh A."/>
            <person name="Wilkins M.J."/>
            <person name="Karaoz U."/>
            <person name="Brodie E.L."/>
            <person name="Williams K.H."/>
            <person name="Hubbard S.S."/>
            <person name="Banfield J.F."/>
        </authorList>
    </citation>
    <scope>NUCLEOTIDE SEQUENCE [LARGE SCALE GENOMIC DNA]</scope>
</reference>